<dbReference type="RefSeq" id="WP_340343067.1">
    <property type="nucleotide sequence ID" value="NZ_JBBKZT010000006.1"/>
</dbReference>
<dbReference type="EMBL" id="JBBKZT010000006">
    <property type="protein sequence ID" value="MEJ8847936.1"/>
    <property type="molecule type" value="Genomic_DNA"/>
</dbReference>
<evidence type="ECO:0000313" key="3">
    <source>
        <dbReference type="Proteomes" id="UP001385892"/>
    </source>
</evidence>
<organism evidence="2 3">
    <name type="scientific">Variovorax rhizosphaerae</name>
    <dbReference type="NCBI Taxonomy" id="1836200"/>
    <lineage>
        <taxon>Bacteria</taxon>
        <taxon>Pseudomonadati</taxon>
        <taxon>Pseudomonadota</taxon>
        <taxon>Betaproteobacteria</taxon>
        <taxon>Burkholderiales</taxon>
        <taxon>Comamonadaceae</taxon>
        <taxon>Variovorax</taxon>
    </lineage>
</organism>
<dbReference type="InterPro" id="IPR028082">
    <property type="entry name" value="Peripla_BP_I"/>
</dbReference>
<keyword evidence="3" id="KW-1185">Reference proteome</keyword>
<sequence length="97" mass="9996">MLASGDKEFSLQSQEGHADACVPGEGLRRAGPSPTRAAVLASMERVEGFGLGGGKLNFGRGNRESNQFVDVAVISANGRLLSRGPSRDAAIEATVPA</sequence>
<protein>
    <submittedName>
        <fullName evidence="2">Uncharacterized protein</fullName>
    </submittedName>
</protein>
<reference evidence="2 3" key="1">
    <citation type="submission" date="2024-03" db="EMBL/GenBank/DDBJ databases">
        <title>Novel species of the genus Variovorax.</title>
        <authorList>
            <person name="Liu Q."/>
            <person name="Xin Y.-H."/>
        </authorList>
    </citation>
    <scope>NUCLEOTIDE SEQUENCE [LARGE SCALE GENOMIC DNA]</scope>
    <source>
        <strain evidence="2 3">KACC 18900</strain>
    </source>
</reference>
<dbReference type="Gene3D" id="3.40.50.2300">
    <property type="match status" value="1"/>
</dbReference>
<name>A0ABU8WKC1_9BURK</name>
<dbReference type="Proteomes" id="UP001385892">
    <property type="component" value="Unassembled WGS sequence"/>
</dbReference>
<accession>A0ABU8WKC1</accession>
<comment type="caution">
    <text evidence="2">The sequence shown here is derived from an EMBL/GenBank/DDBJ whole genome shotgun (WGS) entry which is preliminary data.</text>
</comment>
<evidence type="ECO:0000313" key="2">
    <source>
        <dbReference type="EMBL" id="MEJ8847936.1"/>
    </source>
</evidence>
<proteinExistence type="predicted"/>
<evidence type="ECO:0000256" key="1">
    <source>
        <dbReference type="SAM" id="MobiDB-lite"/>
    </source>
</evidence>
<dbReference type="SUPFAM" id="SSF53822">
    <property type="entry name" value="Periplasmic binding protein-like I"/>
    <property type="match status" value="1"/>
</dbReference>
<feature type="region of interest" description="Disordered" evidence="1">
    <location>
        <begin position="1"/>
        <end position="34"/>
    </location>
</feature>
<gene>
    <name evidence="2" type="ORF">WKW82_14845</name>
</gene>